<dbReference type="VEuPathDB" id="VectorBase:ISCI023846"/>
<gene>
    <name evidence="9" type="ORF">IscW_ISCW023846</name>
</gene>
<dbReference type="AlphaFoldDB" id="B7QNE0"/>
<organism>
    <name type="scientific">Ixodes scapularis</name>
    <name type="common">Black-legged tick</name>
    <name type="synonym">Deer tick</name>
    <dbReference type="NCBI Taxonomy" id="6945"/>
    <lineage>
        <taxon>Eukaryota</taxon>
        <taxon>Metazoa</taxon>
        <taxon>Ecdysozoa</taxon>
        <taxon>Arthropoda</taxon>
        <taxon>Chelicerata</taxon>
        <taxon>Arachnida</taxon>
        <taxon>Acari</taxon>
        <taxon>Parasitiformes</taxon>
        <taxon>Ixodida</taxon>
        <taxon>Ixodoidea</taxon>
        <taxon>Ixodidae</taxon>
        <taxon>Ixodinae</taxon>
        <taxon>Ixodes</taxon>
    </lineage>
</organism>
<keyword evidence="6" id="KW-0325">Glycoprotein</keyword>
<dbReference type="PANTHER" id="PTHR11005">
    <property type="entry name" value="LYSOSOMAL ACID LIPASE-RELATED"/>
    <property type="match status" value="1"/>
</dbReference>
<evidence type="ECO:0000256" key="2">
    <source>
        <dbReference type="ARBA" id="ARBA00022729"/>
    </source>
</evidence>
<evidence type="ECO:0000256" key="7">
    <source>
        <dbReference type="PIRSR" id="PIRSR000862-1"/>
    </source>
</evidence>
<feature type="active site" description="Charge relay system" evidence="7">
    <location>
        <position position="340"/>
    </location>
</feature>
<evidence type="ECO:0000256" key="6">
    <source>
        <dbReference type="ARBA" id="ARBA00023180"/>
    </source>
</evidence>
<dbReference type="ESTHER" id="ixosc-b7qne0">
    <property type="family name" value="Acidic_Lipase"/>
</dbReference>
<dbReference type="VEuPathDB" id="VectorBase:ISCP_006990"/>
<dbReference type="VEuPathDB" id="VectorBase:ISCW023846"/>
<keyword evidence="3 9" id="KW-0378">Hydrolase</keyword>
<name>B7QNE0_IXOSC</name>
<dbReference type="EMBL" id="ABJB010995713">
    <property type="status" value="NOT_ANNOTATED_CDS"/>
    <property type="molecule type" value="Genomic_DNA"/>
</dbReference>
<dbReference type="EnsemblMetazoa" id="ISCW023846-RA">
    <property type="protein sequence ID" value="ISCW023846-PA"/>
    <property type="gene ID" value="ISCW023846"/>
</dbReference>
<dbReference type="InterPro" id="IPR006693">
    <property type="entry name" value="AB_hydrolase_lipase"/>
</dbReference>
<dbReference type="InterPro" id="IPR029058">
    <property type="entry name" value="AB_hydrolase_fold"/>
</dbReference>
<dbReference type="OrthoDB" id="6434424at2759"/>
<reference evidence="10" key="2">
    <citation type="submission" date="2020-05" db="UniProtKB">
        <authorList>
            <consortium name="EnsemblMetazoa"/>
        </authorList>
    </citation>
    <scope>IDENTIFICATION</scope>
    <source>
        <strain evidence="10">wikel</strain>
    </source>
</reference>
<sequence length="366" mass="41616">SQLIASKGYPVEEYEVSTTDGYVLGIQRIPRGRNESGRPSERRKTPVFLQHGLLASSTDYVLNFPEQSLGFLLADAGYDVWLGNNRGTRYTRHKWLTRFEKEFWDFSADELSTIDLPAMLDFVLKKTGQKRLHYVGWSQGALMMFALLSERPAYNGKINLFSAIGPVPYIGHTWSPIRLLVPFSNLIAWQLGLFGADITMNTGILNMLGKNLCPTPSFRLICNTPLMLMADINDNQMNHTRLPVYISHSPSGGSTKDILHLAQLVACDCFRKFDFGFVKNMQVYGNIKPPSYSLARTKVPVAIYWSQNDWLASETDVRHLRDDLPNVVSFYKVPDPQFTHIDFGWGCNATKILYEPMIKEMKKYGH</sequence>
<dbReference type="EMBL" id="ABJB010425481">
    <property type="status" value="NOT_ANNOTATED_CDS"/>
    <property type="molecule type" value="Genomic_DNA"/>
</dbReference>
<dbReference type="GO" id="GO:0016042">
    <property type="term" value="P:lipid catabolic process"/>
    <property type="evidence" value="ECO:0007669"/>
    <property type="project" value="UniProtKB-KW"/>
</dbReference>
<dbReference type="PIRSF" id="PIRSF000862">
    <property type="entry name" value="Steryl_ester_lip"/>
    <property type="match status" value="1"/>
</dbReference>
<dbReference type="GO" id="GO:0004806">
    <property type="term" value="F:triacylglycerol lipase activity"/>
    <property type="evidence" value="ECO:0007669"/>
    <property type="project" value="UniProtKB-EC"/>
</dbReference>
<evidence type="ECO:0000313" key="9">
    <source>
        <dbReference type="EMBL" id="EEC20362.1"/>
    </source>
</evidence>
<dbReference type="EC" id="3.1.1.3" evidence="9"/>
<feature type="active site" description="Nucleophile" evidence="7">
    <location>
        <position position="138"/>
    </location>
</feature>
<dbReference type="EMBL" id="ABJB010487674">
    <property type="status" value="NOT_ANNOTATED_CDS"/>
    <property type="molecule type" value="Genomic_DNA"/>
</dbReference>
<dbReference type="GO" id="GO:0006629">
    <property type="term" value="P:lipid metabolic process"/>
    <property type="evidence" value="ECO:0000318"/>
    <property type="project" value="GO_Central"/>
</dbReference>
<reference evidence="9 11" key="1">
    <citation type="submission" date="2008-03" db="EMBL/GenBank/DDBJ databases">
        <title>Annotation of Ixodes scapularis.</title>
        <authorList>
            <consortium name="Ixodes scapularis Genome Project Consortium"/>
            <person name="Caler E."/>
            <person name="Hannick L.I."/>
            <person name="Bidwell S."/>
            <person name="Joardar V."/>
            <person name="Thiagarajan M."/>
            <person name="Amedeo P."/>
            <person name="Galinsky K.J."/>
            <person name="Schobel S."/>
            <person name="Inman J."/>
            <person name="Hostetler J."/>
            <person name="Miller J."/>
            <person name="Hammond M."/>
            <person name="Megy K."/>
            <person name="Lawson D."/>
            <person name="Kodira C."/>
            <person name="Sutton G."/>
            <person name="Meyer J."/>
            <person name="Hill C.A."/>
            <person name="Birren B."/>
            <person name="Nene V."/>
            <person name="Collins F."/>
            <person name="Alarcon-Chaidez F."/>
            <person name="Wikel S."/>
            <person name="Strausberg R."/>
        </authorList>
    </citation>
    <scope>NUCLEOTIDE SEQUENCE [LARGE SCALE GENOMIC DNA]</scope>
    <source>
        <strain evidence="11">Wikel</strain>
        <strain evidence="9">Wikel colony</strain>
    </source>
</reference>
<evidence type="ECO:0000256" key="4">
    <source>
        <dbReference type="ARBA" id="ARBA00022963"/>
    </source>
</evidence>
<dbReference type="GO" id="GO:0016298">
    <property type="term" value="F:lipase activity"/>
    <property type="evidence" value="ECO:0000318"/>
    <property type="project" value="GO_Central"/>
</dbReference>
<dbReference type="Gene3D" id="3.40.50.1820">
    <property type="entry name" value="alpha/beta hydrolase"/>
    <property type="match status" value="1"/>
</dbReference>
<evidence type="ECO:0000256" key="3">
    <source>
        <dbReference type="ARBA" id="ARBA00022801"/>
    </source>
</evidence>
<feature type="domain" description="Partial AB-hydrolase lipase" evidence="8">
    <location>
        <begin position="1"/>
        <end position="63"/>
    </location>
</feature>
<keyword evidence="5" id="KW-0443">Lipid metabolism</keyword>
<keyword evidence="11" id="KW-1185">Reference proteome</keyword>
<keyword evidence="4" id="KW-0442">Lipid degradation</keyword>
<dbReference type="InterPro" id="IPR025483">
    <property type="entry name" value="Lipase_euk"/>
</dbReference>
<feature type="active site" description="Charge relay system" evidence="7">
    <location>
        <position position="309"/>
    </location>
</feature>
<evidence type="ECO:0000259" key="8">
    <source>
        <dbReference type="Pfam" id="PF04083"/>
    </source>
</evidence>
<evidence type="ECO:0000256" key="1">
    <source>
        <dbReference type="ARBA" id="ARBA00010701"/>
    </source>
</evidence>
<proteinExistence type="inferred from homology"/>
<dbReference type="EMBL" id="ABJB011067698">
    <property type="status" value="NOT_ANNOTATED_CDS"/>
    <property type="molecule type" value="Genomic_DNA"/>
</dbReference>
<comment type="similarity">
    <text evidence="1">Belongs to the AB hydrolase superfamily. Lipase family.</text>
</comment>
<dbReference type="FunCoup" id="B7QNE0">
    <property type="interactions" value="140"/>
</dbReference>
<accession>B7QNE0</accession>
<dbReference type="SUPFAM" id="SSF53474">
    <property type="entry name" value="alpha/beta-Hydrolases"/>
    <property type="match status" value="1"/>
</dbReference>
<dbReference type="STRING" id="6945.B7QNE0"/>
<evidence type="ECO:0000313" key="11">
    <source>
        <dbReference type="Proteomes" id="UP000001555"/>
    </source>
</evidence>
<dbReference type="HOGENOM" id="CLU_010974_0_3_1"/>
<protein>
    <submittedName>
        <fullName evidence="9 10">Lipase, putative</fullName>
        <ecNumber evidence="9">3.1.1.3</ecNumber>
    </submittedName>
</protein>
<evidence type="ECO:0000256" key="5">
    <source>
        <dbReference type="ARBA" id="ARBA00023098"/>
    </source>
</evidence>
<dbReference type="Proteomes" id="UP000001555">
    <property type="component" value="Unassembled WGS sequence"/>
</dbReference>
<dbReference type="Pfam" id="PF04083">
    <property type="entry name" value="Abhydro_lipase"/>
    <property type="match status" value="1"/>
</dbReference>
<evidence type="ECO:0000313" key="10">
    <source>
        <dbReference type="EnsemblMetazoa" id="ISCW023846-PA"/>
    </source>
</evidence>
<dbReference type="EMBL" id="ABJB010781122">
    <property type="status" value="NOT_ANNOTATED_CDS"/>
    <property type="molecule type" value="Genomic_DNA"/>
</dbReference>
<dbReference type="PaxDb" id="6945-B7QNE0"/>
<dbReference type="FunFam" id="3.40.50.1820:FF:000057">
    <property type="entry name" value="Lipase"/>
    <property type="match status" value="1"/>
</dbReference>
<keyword evidence="2" id="KW-0732">Signal</keyword>
<dbReference type="EMBL" id="DS978243">
    <property type="protein sequence ID" value="EEC20362.1"/>
    <property type="molecule type" value="Genomic_DNA"/>
</dbReference>
<feature type="non-terminal residue" evidence="9">
    <location>
        <position position="1"/>
    </location>
</feature>